<sequence>MAASKLVLFLDWDETISAHDTLACIAPPDGTHAGPHFGWYGDEYKRDLEEHERQFDRPRDTLDGQLAFLDSLDDVELRSQARIEDGGLFKGFDPEQMDERARRQVTLRNGWAEAAAKRLAAEEVEHHIISVGWSARFIRAALGQSTHPTTICANEVELDSDTKRGTGRLTKSNDVGAPGLSGIRVGSHKLREMKRLLNARSRDSIMVLYAGDSNTDLPCLLEADYGLLLGDAAGLKKTLERIGLSHLVSDTVDDWLQNKTKLVHVKDWVEGDRVLQACLSACNRNSR</sequence>
<dbReference type="FunCoup" id="A0A316YLQ2">
    <property type="interactions" value="3"/>
</dbReference>
<dbReference type="InterPro" id="IPR036412">
    <property type="entry name" value="HAD-like_sf"/>
</dbReference>
<dbReference type="Gene3D" id="3.40.50.1000">
    <property type="entry name" value="HAD superfamily/HAD-like"/>
    <property type="match status" value="1"/>
</dbReference>
<dbReference type="Pfam" id="PF12710">
    <property type="entry name" value="HAD"/>
    <property type="match status" value="1"/>
</dbReference>
<proteinExistence type="predicted"/>
<keyword evidence="2" id="KW-1185">Reference proteome</keyword>
<dbReference type="InterPro" id="IPR023214">
    <property type="entry name" value="HAD_sf"/>
</dbReference>
<dbReference type="EMBL" id="KZ819637">
    <property type="protein sequence ID" value="PWN89588.1"/>
    <property type="molecule type" value="Genomic_DNA"/>
</dbReference>
<accession>A0A316YLQ2</accession>
<gene>
    <name evidence="1" type="ORF">FA10DRAFT_268118</name>
</gene>
<dbReference type="InterPro" id="IPR050849">
    <property type="entry name" value="HAD-like_hydrolase_phosphatase"/>
</dbReference>
<evidence type="ECO:0000313" key="2">
    <source>
        <dbReference type="Proteomes" id="UP000245768"/>
    </source>
</evidence>
<dbReference type="AlphaFoldDB" id="A0A316YLQ2"/>
<dbReference type="PANTHER" id="PTHR28181">
    <property type="entry name" value="UPF0655 PROTEIN YCR015C"/>
    <property type="match status" value="1"/>
</dbReference>
<protein>
    <recommendedName>
        <fullName evidence="3">HAD-like protein</fullName>
    </recommendedName>
</protein>
<dbReference type="GeneID" id="37044105"/>
<evidence type="ECO:0000313" key="1">
    <source>
        <dbReference type="EMBL" id="PWN89588.1"/>
    </source>
</evidence>
<dbReference type="InParanoid" id="A0A316YLQ2"/>
<dbReference type="PANTHER" id="PTHR28181:SF1">
    <property type="entry name" value="COLD TOLERANCE PROTEIN 1"/>
    <property type="match status" value="1"/>
</dbReference>
<dbReference type="STRING" id="215250.A0A316YLQ2"/>
<dbReference type="Proteomes" id="UP000245768">
    <property type="component" value="Unassembled WGS sequence"/>
</dbReference>
<evidence type="ECO:0008006" key="3">
    <source>
        <dbReference type="Google" id="ProtNLM"/>
    </source>
</evidence>
<organism evidence="1 2">
    <name type="scientific">Acaromyces ingoldii</name>
    <dbReference type="NCBI Taxonomy" id="215250"/>
    <lineage>
        <taxon>Eukaryota</taxon>
        <taxon>Fungi</taxon>
        <taxon>Dikarya</taxon>
        <taxon>Basidiomycota</taxon>
        <taxon>Ustilaginomycotina</taxon>
        <taxon>Exobasidiomycetes</taxon>
        <taxon>Exobasidiales</taxon>
        <taxon>Cryptobasidiaceae</taxon>
        <taxon>Acaromyces</taxon>
    </lineage>
</organism>
<reference evidence="1" key="1">
    <citation type="journal article" date="2018" name="Mol. Biol. Evol.">
        <title>Broad Genomic Sampling Reveals a Smut Pathogenic Ancestry of the Fungal Clade Ustilaginomycotina.</title>
        <authorList>
            <person name="Kijpornyongpan T."/>
            <person name="Mondo S.J."/>
            <person name="Barry K."/>
            <person name="Sandor L."/>
            <person name="Lee J."/>
            <person name="Lipzen A."/>
            <person name="Pangilinan J."/>
            <person name="LaButti K."/>
            <person name="Hainaut M."/>
            <person name="Henrissat B."/>
            <person name="Grigoriev I.V."/>
            <person name="Spatafora J.W."/>
            <person name="Aime M.C."/>
        </authorList>
    </citation>
    <scope>NUCLEOTIDE SEQUENCE [LARGE SCALE GENOMIC DNA]</scope>
    <source>
        <strain evidence="1">MCA 4198</strain>
    </source>
</reference>
<name>A0A316YLQ2_9BASI</name>
<dbReference type="SUPFAM" id="SSF56784">
    <property type="entry name" value="HAD-like"/>
    <property type="match status" value="1"/>
</dbReference>
<dbReference type="RefSeq" id="XP_025376786.1">
    <property type="nucleotide sequence ID" value="XM_025522189.1"/>
</dbReference>
<dbReference type="OrthoDB" id="10255128at2759"/>